<evidence type="ECO:0000313" key="2">
    <source>
        <dbReference type="Proteomes" id="UP000729402"/>
    </source>
</evidence>
<keyword evidence="2" id="KW-1185">Reference proteome</keyword>
<name>A0A8J5W3V1_ZIZPA</name>
<proteinExistence type="predicted"/>
<gene>
    <name evidence="1" type="ORF">GUJ93_ZPchr0006g42663</name>
</gene>
<reference evidence="1" key="2">
    <citation type="submission" date="2021-02" db="EMBL/GenBank/DDBJ databases">
        <authorList>
            <person name="Kimball J.A."/>
            <person name="Haas M.W."/>
            <person name="Macchietto M."/>
            <person name="Kono T."/>
            <person name="Duquette J."/>
            <person name="Shao M."/>
        </authorList>
    </citation>
    <scope>NUCLEOTIDE SEQUENCE</scope>
    <source>
        <tissue evidence="1">Fresh leaf tissue</tissue>
    </source>
</reference>
<accession>A0A8J5W3V1</accession>
<dbReference type="EMBL" id="JAAALK010000283">
    <property type="protein sequence ID" value="KAG8076908.1"/>
    <property type="molecule type" value="Genomic_DNA"/>
</dbReference>
<dbReference type="AlphaFoldDB" id="A0A8J5W3V1"/>
<evidence type="ECO:0000313" key="1">
    <source>
        <dbReference type="EMBL" id="KAG8076908.1"/>
    </source>
</evidence>
<reference evidence="1" key="1">
    <citation type="journal article" date="2021" name="bioRxiv">
        <title>Whole Genome Assembly and Annotation of Northern Wild Rice, Zizania palustris L., Supports a Whole Genome Duplication in the Zizania Genus.</title>
        <authorList>
            <person name="Haas M."/>
            <person name="Kono T."/>
            <person name="Macchietto M."/>
            <person name="Millas R."/>
            <person name="McGilp L."/>
            <person name="Shao M."/>
            <person name="Duquette J."/>
            <person name="Hirsch C.N."/>
            <person name="Kimball J."/>
        </authorList>
    </citation>
    <scope>NUCLEOTIDE SEQUENCE</scope>
    <source>
        <tissue evidence="1">Fresh leaf tissue</tissue>
    </source>
</reference>
<sequence>MADQWSALGGQQSEEYRGVEAWSCRRRTARQCHTRRRLAAFIVARHPTSLSAILAATGQAEWWTGGRRSAVGRVTREYERSAL</sequence>
<dbReference type="Proteomes" id="UP000729402">
    <property type="component" value="Unassembled WGS sequence"/>
</dbReference>
<organism evidence="1 2">
    <name type="scientific">Zizania palustris</name>
    <name type="common">Northern wild rice</name>
    <dbReference type="NCBI Taxonomy" id="103762"/>
    <lineage>
        <taxon>Eukaryota</taxon>
        <taxon>Viridiplantae</taxon>
        <taxon>Streptophyta</taxon>
        <taxon>Embryophyta</taxon>
        <taxon>Tracheophyta</taxon>
        <taxon>Spermatophyta</taxon>
        <taxon>Magnoliopsida</taxon>
        <taxon>Liliopsida</taxon>
        <taxon>Poales</taxon>
        <taxon>Poaceae</taxon>
        <taxon>BOP clade</taxon>
        <taxon>Oryzoideae</taxon>
        <taxon>Oryzeae</taxon>
        <taxon>Zizaniinae</taxon>
        <taxon>Zizania</taxon>
    </lineage>
</organism>
<protein>
    <submittedName>
        <fullName evidence="1">Uncharacterized protein</fullName>
    </submittedName>
</protein>
<comment type="caution">
    <text evidence="1">The sequence shown here is derived from an EMBL/GenBank/DDBJ whole genome shotgun (WGS) entry which is preliminary data.</text>
</comment>